<dbReference type="PANTHER" id="PTHR42305">
    <property type="entry name" value="MEMBRANE PROTEIN RV1733C-RELATED"/>
    <property type="match status" value="1"/>
</dbReference>
<gene>
    <name evidence="2" type="ORF">ABT384_36445</name>
</gene>
<organism evidence="2 3">
    <name type="scientific">Streptomyces lanatus</name>
    <dbReference type="NCBI Taxonomy" id="66900"/>
    <lineage>
        <taxon>Bacteria</taxon>
        <taxon>Bacillati</taxon>
        <taxon>Actinomycetota</taxon>
        <taxon>Actinomycetes</taxon>
        <taxon>Kitasatosporales</taxon>
        <taxon>Streptomycetaceae</taxon>
        <taxon>Streptomyces</taxon>
    </lineage>
</organism>
<evidence type="ECO:0008006" key="4">
    <source>
        <dbReference type="Google" id="ProtNLM"/>
    </source>
</evidence>
<name>A0ABV1Y2P0_9ACTN</name>
<keyword evidence="3" id="KW-1185">Reference proteome</keyword>
<evidence type="ECO:0000313" key="3">
    <source>
        <dbReference type="Proteomes" id="UP001486207"/>
    </source>
</evidence>
<evidence type="ECO:0000313" key="2">
    <source>
        <dbReference type="EMBL" id="MER7378119.1"/>
    </source>
</evidence>
<feature type="transmembrane region" description="Helical" evidence="1">
    <location>
        <begin position="140"/>
        <end position="166"/>
    </location>
</feature>
<keyword evidence="1" id="KW-1133">Transmembrane helix</keyword>
<proteinExistence type="predicted"/>
<accession>A0ABV1Y2P0</accession>
<dbReference type="Proteomes" id="UP001486207">
    <property type="component" value="Unassembled WGS sequence"/>
</dbReference>
<protein>
    <recommendedName>
        <fullName evidence="4">Integral membrane protein</fullName>
    </recommendedName>
</protein>
<keyword evidence="1" id="KW-0472">Membrane</keyword>
<dbReference type="EMBL" id="JBEPFB010000022">
    <property type="protein sequence ID" value="MER7378119.1"/>
    <property type="molecule type" value="Genomic_DNA"/>
</dbReference>
<sequence>MRNRVRYRRPRPSPLRRRSDVVEMWTMLAVAVLLFVVAPSVGVMAAWWAHDDALDTVQEQRADRRHIRAEVVGGTSGTAPLTPTGRQPSTEVTVRWNDPLHGPRTTTAHVPADTRTGETIDIWLNSRNRSVPPPPDDTAVWQHTVISGMCATGGTVALILLGHGVVRHSAMRRRLAEWDREWARTEPQWTGRRA</sequence>
<dbReference type="PANTHER" id="PTHR42305:SF1">
    <property type="entry name" value="MEMBRANE PROTEIN RV1733C-RELATED"/>
    <property type="match status" value="1"/>
</dbReference>
<dbReference type="InterPro" id="IPR039708">
    <property type="entry name" value="MT1774/Rv1733c-like"/>
</dbReference>
<keyword evidence="1" id="KW-0812">Transmembrane</keyword>
<feature type="transmembrane region" description="Helical" evidence="1">
    <location>
        <begin position="21"/>
        <end position="49"/>
    </location>
</feature>
<dbReference type="RefSeq" id="WP_190072633.1">
    <property type="nucleotide sequence ID" value="NZ_BNBM01000011.1"/>
</dbReference>
<reference evidence="2 3" key="1">
    <citation type="submission" date="2024-06" db="EMBL/GenBank/DDBJ databases">
        <title>The Natural Products Discovery Center: Release of the First 8490 Sequenced Strains for Exploring Actinobacteria Biosynthetic Diversity.</title>
        <authorList>
            <person name="Kalkreuter E."/>
            <person name="Kautsar S.A."/>
            <person name="Yang D."/>
            <person name="Bader C.D."/>
            <person name="Teijaro C.N."/>
            <person name="Fluegel L."/>
            <person name="Davis C.M."/>
            <person name="Simpson J.R."/>
            <person name="Lauterbach L."/>
            <person name="Steele A.D."/>
            <person name="Gui C."/>
            <person name="Meng S."/>
            <person name="Li G."/>
            <person name="Viehrig K."/>
            <person name="Ye F."/>
            <person name="Su P."/>
            <person name="Kiefer A.F."/>
            <person name="Nichols A."/>
            <person name="Cepeda A.J."/>
            <person name="Yan W."/>
            <person name="Fan B."/>
            <person name="Jiang Y."/>
            <person name="Adhikari A."/>
            <person name="Zheng C.-J."/>
            <person name="Schuster L."/>
            <person name="Cowan T.M."/>
            <person name="Smanski M.J."/>
            <person name="Chevrette M.G."/>
            <person name="De Carvalho L.P.S."/>
            <person name="Shen B."/>
        </authorList>
    </citation>
    <scope>NUCLEOTIDE SEQUENCE [LARGE SCALE GENOMIC DNA]</scope>
    <source>
        <strain evidence="2 3">NPDC000155</strain>
    </source>
</reference>
<comment type="caution">
    <text evidence="2">The sequence shown here is derived from an EMBL/GenBank/DDBJ whole genome shotgun (WGS) entry which is preliminary data.</text>
</comment>
<evidence type="ECO:0000256" key="1">
    <source>
        <dbReference type="SAM" id="Phobius"/>
    </source>
</evidence>